<dbReference type="EMBL" id="DS113466">
    <property type="protein sequence ID" value="EAY04773.1"/>
    <property type="molecule type" value="Genomic_DNA"/>
</dbReference>
<name>A2ERH0_TRIV3</name>
<evidence type="ECO:0000313" key="2">
    <source>
        <dbReference type="EMBL" id="EAY04773.1"/>
    </source>
</evidence>
<dbReference type="InterPro" id="IPR000330">
    <property type="entry name" value="SNF2_N"/>
</dbReference>
<dbReference type="eggNOG" id="KOG0386">
    <property type="taxonomic scope" value="Eukaryota"/>
</dbReference>
<dbReference type="Gene3D" id="3.40.50.10810">
    <property type="entry name" value="Tandem AAA-ATPase domain"/>
    <property type="match status" value="1"/>
</dbReference>
<sequence length="197" mass="22964">MENRKDYGPHLICGLLTRLSNLYSEFNKWLLAFNVIQYTRIPEERKQKANSYLAKGSNVNVVLTSYEFATRDRATLGRLYYSYLIIDKAYYLKNDQSKLGQAISDYKCDNRLVTPLQNNPRELWLLNNSDNSQFEEWSSDLFSKAGGGCLINWRRTFLISRTTTEVATELPEMRKCKLLRTMSAWKKVVFHGQHSTP</sequence>
<evidence type="ECO:0000313" key="3">
    <source>
        <dbReference type="Proteomes" id="UP000001542"/>
    </source>
</evidence>
<dbReference type="AlphaFoldDB" id="A2ERH0"/>
<dbReference type="Proteomes" id="UP000001542">
    <property type="component" value="Unassembled WGS sequence"/>
</dbReference>
<dbReference type="KEGG" id="tva:4762637"/>
<keyword evidence="3" id="KW-1185">Reference proteome</keyword>
<dbReference type="InterPro" id="IPR027417">
    <property type="entry name" value="P-loop_NTPase"/>
</dbReference>
<dbReference type="GO" id="GO:0005524">
    <property type="term" value="F:ATP binding"/>
    <property type="evidence" value="ECO:0007669"/>
    <property type="project" value="InterPro"/>
</dbReference>
<dbReference type="InParanoid" id="A2ERH0"/>
<evidence type="ECO:0000259" key="1">
    <source>
        <dbReference type="Pfam" id="PF00176"/>
    </source>
</evidence>
<feature type="domain" description="SNF2 N-terminal" evidence="1">
    <location>
        <begin position="3"/>
        <end position="191"/>
    </location>
</feature>
<proteinExistence type="predicted"/>
<reference evidence="2" key="1">
    <citation type="submission" date="2006-10" db="EMBL/GenBank/DDBJ databases">
        <authorList>
            <person name="Amadeo P."/>
            <person name="Zhao Q."/>
            <person name="Wortman J."/>
            <person name="Fraser-Liggett C."/>
            <person name="Carlton J."/>
        </authorList>
    </citation>
    <scope>NUCLEOTIDE SEQUENCE</scope>
    <source>
        <strain evidence="2">G3</strain>
    </source>
</reference>
<dbReference type="InterPro" id="IPR038718">
    <property type="entry name" value="SNF2-like_sf"/>
</dbReference>
<accession>A2ERH0</accession>
<gene>
    <name evidence="2" type="ORF">TVAG_289150</name>
</gene>
<dbReference type="Pfam" id="PF00176">
    <property type="entry name" value="SNF2-rel_dom"/>
    <property type="match status" value="1"/>
</dbReference>
<protein>
    <submittedName>
        <fullName evidence="2">SNF2 family N-terminal domain containing protein</fullName>
    </submittedName>
</protein>
<reference evidence="2" key="2">
    <citation type="journal article" date="2007" name="Science">
        <title>Draft genome sequence of the sexually transmitted pathogen Trichomonas vaginalis.</title>
        <authorList>
            <person name="Carlton J.M."/>
            <person name="Hirt R.P."/>
            <person name="Silva J.C."/>
            <person name="Delcher A.L."/>
            <person name="Schatz M."/>
            <person name="Zhao Q."/>
            <person name="Wortman J.R."/>
            <person name="Bidwell S.L."/>
            <person name="Alsmark U.C.M."/>
            <person name="Besteiro S."/>
            <person name="Sicheritz-Ponten T."/>
            <person name="Noel C.J."/>
            <person name="Dacks J.B."/>
            <person name="Foster P.G."/>
            <person name="Simillion C."/>
            <person name="Van de Peer Y."/>
            <person name="Miranda-Saavedra D."/>
            <person name="Barton G.J."/>
            <person name="Westrop G.D."/>
            <person name="Mueller S."/>
            <person name="Dessi D."/>
            <person name="Fiori P.L."/>
            <person name="Ren Q."/>
            <person name="Paulsen I."/>
            <person name="Zhang H."/>
            <person name="Bastida-Corcuera F.D."/>
            <person name="Simoes-Barbosa A."/>
            <person name="Brown M.T."/>
            <person name="Hayes R.D."/>
            <person name="Mukherjee M."/>
            <person name="Okumura C.Y."/>
            <person name="Schneider R."/>
            <person name="Smith A.J."/>
            <person name="Vanacova S."/>
            <person name="Villalvazo M."/>
            <person name="Haas B.J."/>
            <person name="Pertea M."/>
            <person name="Feldblyum T.V."/>
            <person name="Utterback T.R."/>
            <person name="Shu C.L."/>
            <person name="Osoegawa K."/>
            <person name="de Jong P.J."/>
            <person name="Hrdy I."/>
            <person name="Horvathova L."/>
            <person name="Zubacova Z."/>
            <person name="Dolezal P."/>
            <person name="Malik S.B."/>
            <person name="Logsdon J.M. Jr."/>
            <person name="Henze K."/>
            <person name="Gupta A."/>
            <person name="Wang C.C."/>
            <person name="Dunne R.L."/>
            <person name="Upcroft J.A."/>
            <person name="Upcroft P."/>
            <person name="White O."/>
            <person name="Salzberg S.L."/>
            <person name="Tang P."/>
            <person name="Chiu C.-H."/>
            <person name="Lee Y.-S."/>
            <person name="Embley T.M."/>
            <person name="Coombs G.H."/>
            <person name="Mottram J.C."/>
            <person name="Tachezy J."/>
            <person name="Fraser-Liggett C.M."/>
            <person name="Johnson P.J."/>
        </authorList>
    </citation>
    <scope>NUCLEOTIDE SEQUENCE [LARGE SCALE GENOMIC DNA]</scope>
    <source>
        <strain evidence="2">G3</strain>
    </source>
</reference>
<dbReference type="Gene3D" id="3.40.50.300">
    <property type="entry name" value="P-loop containing nucleotide triphosphate hydrolases"/>
    <property type="match status" value="1"/>
</dbReference>
<dbReference type="RefSeq" id="XP_001316996.1">
    <property type="nucleotide sequence ID" value="XM_001316961.1"/>
</dbReference>
<dbReference type="OrthoDB" id="5857104at2759"/>
<dbReference type="SUPFAM" id="SSF52540">
    <property type="entry name" value="P-loop containing nucleoside triphosphate hydrolases"/>
    <property type="match status" value="1"/>
</dbReference>
<dbReference type="STRING" id="5722.A2ERH0"/>
<dbReference type="PANTHER" id="PTHR10799">
    <property type="entry name" value="SNF2/RAD54 HELICASE FAMILY"/>
    <property type="match status" value="1"/>
</dbReference>
<dbReference type="VEuPathDB" id="TrichDB:TVAGG3_0125170"/>
<organism evidence="2 3">
    <name type="scientific">Trichomonas vaginalis (strain ATCC PRA-98 / G3)</name>
    <dbReference type="NCBI Taxonomy" id="412133"/>
    <lineage>
        <taxon>Eukaryota</taxon>
        <taxon>Metamonada</taxon>
        <taxon>Parabasalia</taxon>
        <taxon>Trichomonadida</taxon>
        <taxon>Trichomonadidae</taxon>
        <taxon>Trichomonas</taxon>
    </lineage>
</organism>